<keyword evidence="3" id="KW-1185">Reference proteome</keyword>
<feature type="region of interest" description="Disordered" evidence="1">
    <location>
        <begin position="1"/>
        <end position="27"/>
    </location>
</feature>
<dbReference type="AlphaFoldDB" id="A0A2T6BGI1"/>
<organism evidence="2 3">
    <name type="scientific">Melghirimyces profundicolus</name>
    <dbReference type="NCBI Taxonomy" id="1242148"/>
    <lineage>
        <taxon>Bacteria</taxon>
        <taxon>Bacillati</taxon>
        <taxon>Bacillota</taxon>
        <taxon>Bacilli</taxon>
        <taxon>Bacillales</taxon>
        <taxon>Thermoactinomycetaceae</taxon>
        <taxon>Melghirimyces</taxon>
    </lineage>
</organism>
<proteinExistence type="predicted"/>
<dbReference type="RefSeq" id="WP_108025272.1">
    <property type="nucleotide sequence ID" value="NZ_QBKR01000021.1"/>
</dbReference>
<dbReference type="EMBL" id="QBKR01000021">
    <property type="protein sequence ID" value="PTX55160.1"/>
    <property type="molecule type" value="Genomic_DNA"/>
</dbReference>
<evidence type="ECO:0000313" key="3">
    <source>
        <dbReference type="Proteomes" id="UP000244240"/>
    </source>
</evidence>
<comment type="caution">
    <text evidence="2">The sequence shown here is derived from an EMBL/GenBank/DDBJ whole genome shotgun (WGS) entry which is preliminary data.</text>
</comment>
<sequence>MAERNGWSGSPGVPLISDGKERQKRSHDRYEVYVNGKFMGHKVLSSESESPQDVETYLVSMGIHCFTLRVEGDRIRIRTEGKLHEKSVRDHIAAHLKNR</sequence>
<reference evidence="2 3" key="1">
    <citation type="submission" date="2018-04" db="EMBL/GenBank/DDBJ databases">
        <title>Genomic Encyclopedia of Archaeal and Bacterial Type Strains, Phase II (KMG-II): from individual species to whole genera.</title>
        <authorList>
            <person name="Goeker M."/>
        </authorList>
    </citation>
    <scope>NUCLEOTIDE SEQUENCE [LARGE SCALE GENOMIC DNA]</scope>
    <source>
        <strain evidence="2 3">DSM 45787</strain>
    </source>
</reference>
<dbReference type="Proteomes" id="UP000244240">
    <property type="component" value="Unassembled WGS sequence"/>
</dbReference>
<evidence type="ECO:0000256" key="1">
    <source>
        <dbReference type="SAM" id="MobiDB-lite"/>
    </source>
</evidence>
<dbReference type="OrthoDB" id="2934253at2"/>
<accession>A0A2T6BGI1</accession>
<gene>
    <name evidence="2" type="ORF">C8P63_12140</name>
</gene>
<protein>
    <submittedName>
        <fullName evidence="2">Uncharacterized protein</fullName>
    </submittedName>
</protein>
<name>A0A2T6BGI1_9BACL</name>
<evidence type="ECO:0000313" key="2">
    <source>
        <dbReference type="EMBL" id="PTX55160.1"/>
    </source>
</evidence>